<name>A0A6A4SND1_SCOMX</name>
<reference evidence="1 2" key="1">
    <citation type="submission" date="2019-06" db="EMBL/GenBank/DDBJ databases">
        <title>Draft genomes of female and male turbot (Scophthalmus maximus).</title>
        <authorList>
            <person name="Xu H."/>
            <person name="Xu X.-W."/>
            <person name="Shao C."/>
            <person name="Chen S."/>
        </authorList>
    </citation>
    <scope>NUCLEOTIDE SEQUENCE [LARGE SCALE GENOMIC DNA]</scope>
    <source>
        <strain evidence="1">Ysfricsl-2016a</strain>
        <tissue evidence="1">Blood</tissue>
    </source>
</reference>
<dbReference type="AlphaFoldDB" id="A0A6A4SND1"/>
<dbReference type="EMBL" id="VEVO01000014">
    <property type="protein sequence ID" value="KAF0031812.1"/>
    <property type="molecule type" value="Genomic_DNA"/>
</dbReference>
<accession>A0A6A4SND1</accession>
<comment type="caution">
    <text evidence="1">The sequence shown here is derived from an EMBL/GenBank/DDBJ whole genome shotgun (WGS) entry which is preliminary data.</text>
</comment>
<sequence>MTSDLIDDVRHRTDLIDDVRHRTDLIDDVRHRTDLIDDVRHRTDLYSWQRLVTGTELPTHGLCTGTVHEPNGPADPSGYNVSQVRTSRGRFLSHLPENFKC</sequence>
<proteinExistence type="predicted"/>
<evidence type="ECO:0000313" key="2">
    <source>
        <dbReference type="Proteomes" id="UP000438429"/>
    </source>
</evidence>
<gene>
    <name evidence="1" type="ORF">F2P81_016367</name>
</gene>
<organism evidence="1 2">
    <name type="scientific">Scophthalmus maximus</name>
    <name type="common">Turbot</name>
    <name type="synonym">Psetta maxima</name>
    <dbReference type="NCBI Taxonomy" id="52904"/>
    <lineage>
        <taxon>Eukaryota</taxon>
        <taxon>Metazoa</taxon>
        <taxon>Chordata</taxon>
        <taxon>Craniata</taxon>
        <taxon>Vertebrata</taxon>
        <taxon>Euteleostomi</taxon>
        <taxon>Actinopterygii</taxon>
        <taxon>Neopterygii</taxon>
        <taxon>Teleostei</taxon>
        <taxon>Neoteleostei</taxon>
        <taxon>Acanthomorphata</taxon>
        <taxon>Carangaria</taxon>
        <taxon>Pleuronectiformes</taxon>
        <taxon>Pleuronectoidei</taxon>
        <taxon>Scophthalmidae</taxon>
        <taxon>Scophthalmus</taxon>
    </lineage>
</organism>
<protein>
    <submittedName>
        <fullName evidence="1">Uncharacterized protein</fullName>
    </submittedName>
</protein>
<dbReference type="Proteomes" id="UP000438429">
    <property type="component" value="Unassembled WGS sequence"/>
</dbReference>
<evidence type="ECO:0000313" key="1">
    <source>
        <dbReference type="EMBL" id="KAF0031812.1"/>
    </source>
</evidence>